<protein>
    <submittedName>
        <fullName evidence="2">Uncharacterized protein</fullName>
    </submittedName>
</protein>
<feature type="non-terminal residue" evidence="2">
    <location>
        <position position="173"/>
    </location>
</feature>
<dbReference type="Proteomes" id="UP000767238">
    <property type="component" value="Unassembled WGS sequence"/>
</dbReference>
<organism evidence="2 3">
    <name type="scientific">Aureobasidium melanogenum</name>
    <name type="common">Aureobasidium pullulans var. melanogenum</name>
    <dbReference type="NCBI Taxonomy" id="46634"/>
    <lineage>
        <taxon>Eukaryota</taxon>
        <taxon>Fungi</taxon>
        <taxon>Dikarya</taxon>
        <taxon>Ascomycota</taxon>
        <taxon>Pezizomycotina</taxon>
        <taxon>Dothideomycetes</taxon>
        <taxon>Dothideomycetidae</taxon>
        <taxon>Dothideales</taxon>
        <taxon>Saccotheciaceae</taxon>
        <taxon>Aureobasidium</taxon>
    </lineage>
</organism>
<feature type="region of interest" description="Disordered" evidence="1">
    <location>
        <begin position="55"/>
        <end position="74"/>
    </location>
</feature>
<reference evidence="2" key="2">
    <citation type="submission" date="2021-08" db="EMBL/GenBank/DDBJ databases">
        <authorList>
            <person name="Gostincar C."/>
            <person name="Sun X."/>
            <person name="Song Z."/>
            <person name="Gunde-Cimerman N."/>
        </authorList>
    </citation>
    <scope>NUCLEOTIDE SEQUENCE</scope>
    <source>
        <strain evidence="2">EXF-8016</strain>
    </source>
</reference>
<name>A0A9P8KD16_AURME</name>
<proteinExistence type="predicted"/>
<comment type="caution">
    <text evidence="2">The sequence shown here is derived from an EMBL/GenBank/DDBJ whole genome shotgun (WGS) entry which is preliminary data.</text>
</comment>
<dbReference type="AlphaFoldDB" id="A0A9P8KD16"/>
<evidence type="ECO:0000256" key="1">
    <source>
        <dbReference type="SAM" id="MobiDB-lite"/>
    </source>
</evidence>
<accession>A0A9P8KD16</accession>
<feature type="compositionally biased region" description="Polar residues" evidence="1">
    <location>
        <begin position="57"/>
        <end position="71"/>
    </location>
</feature>
<evidence type="ECO:0000313" key="2">
    <source>
        <dbReference type="EMBL" id="KAH0237743.1"/>
    </source>
</evidence>
<gene>
    <name evidence="2" type="ORF">KCV03_g276</name>
</gene>
<sequence length="173" mass="18785">MSKSFPVVRVPTIHPTPLASETAYFGGATEPLPTSDRSVSGSKATTTSFFASRDIAHNSSTNGNGTCTASGDKNEESAYPVTVRLINSMDDERSDAIVGMDGNFCPFVYIENEKEGILGMFCRHTRLGSAALMFELVTEVMLNSVLITGRVFYQDNASVPSDHRLYRRALEGC</sequence>
<dbReference type="EMBL" id="JAHFYH010000001">
    <property type="protein sequence ID" value="KAH0237743.1"/>
    <property type="molecule type" value="Genomic_DNA"/>
</dbReference>
<evidence type="ECO:0000313" key="3">
    <source>
        <dbReference type="Proteomes" id="UP000767238"/>
    </source>
</evidence>
<reference evidence="2" key="1">
    <citation type="journal article" date="2021" name="J Fungi (Basel)">
        <title>Virulence traits and population genomics of the black yeast Aureobasidium melanogenum.</title>
        <authorList>
            <person name="Cernosa A."/>
            <person name="Sun X."/>
            <person name="Gostincar C."/>
            <person name="Fang C."/>
            <person name="Gunde-Cimerman N."/>
            <person name="Song Z."/>
        </authorList>
    </citation>
    <scope>NUCLEOTIDE SEQUENCE</scope>
    <source>
        <strain evidence="2">EXF-8016</strain>
    </source>
</reference>